<sequence length="59" mass="6275">MTPKPPTTPDETRPPVVRITPVPAGKDYATPLGVMTVAAHDVVLLDLLDRDGNPKACLI</sequence>
<keyword evidence="3" id="KW-1185">Reference proteome</keyword>
<evidence type="ECO:0000256" key="1">
    <source>
        <dbReference type="SAM" id="MobiDB-lite"/>
    </source>
</evidence>
<dbReference type="EMBL" id="QZVT01000005">
    <property type="protein sequence ID" value="RJT79201.1"/>
    <property type="molecule type" value="Genomic_DNA"/>
</dbReference>
<organism evidence="2 3">
    <name type="scientific">Arthrobacter cheniae</name>
    <dbReference type="NCBI Taxonomy" id="1258888"/>
    <lineage>
        <taxon>Bacteria</taxon>
        <taxon>Bacillati</taxon>
        <taxon>Actinomycetota</taxon>
        <taxon>Actinomycetes</taxon>
        <taxon>Micrococcales</taxon>
        <taxon>Micrococcaceae</taxon>
        <taxon>Arthrobacter</taxon>
    </lineage>
</organism>
<name>A0A3A5MAC8_9MICC</name>
<reference evidence="2 3" key="1">
    <citation type="submission" date="2018-09" db="EMBL/GenBank/DDBJ databases">
        <title>Novel species of Arthrobacter.</title>
        <authorList>
            <person name="Liu Q."/>
            <person name="Xin Y.-H."/>
        </authorList>
    </citation>
    <scope>NUCLEOTIDE SEQUENCE [LARGE SCALE GENOMIC DNA]</scope>
    <source>
        <strain evidence="2 3">Hz2</strain>
    </source>
</reference>
<dbReference type="RefSeq" id="WP_120149146.1">
    <property type="nucleotide sequence ID" value="NZ_QZVT01000005.1"/>
</dbReference>
<protein>
    <submittedName>
        <fullName evidence="2">Uncharacterized protein</fullName>
    </submittedName>
</protein>
<comment type="caution">
    <text evidence="2">The sequence shown here is derived from an EMBL/GenBank/DDBJ whole genome shotgun (WGS) entry which is preliminary data.</text>
</comment>
<dbReference type="Proteomes" id="UP000272560">
    <property type="component" value="Unassembled WGS sequence"/>
</dbReference>
<evidence type="ECO:0000313" key="2">
    <source>
        <dbReference type="EMBL" id="RJT79201.1"/>
    </source>
</evidence>
<feature type="region of interest" description="Disordered" evidence="1">
    <location>
        <begin position="1"/>
        <end position="22"/>
    </location>
</feature>
<gene>
    <name evidence="2" type="ORF">D6T63_11340</name>
</gene>
<accession>A0A3A5MAC8</accession>
<dbReference type="AlphaFoldDB" id="A0A3A5MAC8"/>
<evidence type="ECO:0000313" key="3">
    <source>
        <dbReference type="Proteomes" id="UP000272560"/>
    </source>
</evidence>
<proteinExistence type="predicted"/>